<dbReference type="SUPFAM" id="SSF51197">
    <property type="entry name" value="Clavaminate synthase-like"/>
    <property type="match status" value="1"/>
</dbReference>
<dbReference type="OMA" id="WEITHIN"/>
<dbReference type="EnsemblMetazoa" id="G10845.14">
    <property type="protein sequence ID" value="G10845.14:cds"/>
    <property type="gene ID" value="G10845"/>
</dbReference>
<evidence type="ECO:0000313" key="2">
    <source>
        <dbReference type="EnsemblMetazoa" id="G10845.14:cds"/>
    </source>
</evidence>
<accession>A0A8W8HSH5</accession>
<dbReference type="EnsemblMetazoa" id="G10845.15">
    <property type="protein sequence ID" value="G10845.15:cds"/>
    <property type="gene ID" value="G10845"/>
</dbReference>
<evidence type="ECO:0000313" key="3">
    <source>
        <dbReference type="Proteomes" id="UP000005408"/>
    </source>
</evidence>
<dbReference type="PANTHER" id="PTHR20883:SF14">
    <property type="entry name" value="PHYTANOYL-COA DIOXYGENASE"/>
    <property type="match status" value="1"/>
</dbReference>
<evidence type="ECO:0008006" key="4">
    <source>
        <dbReference type="Google" id="ProtNLM"/>
    </source>
</evidence>
<sequence>MTENGENNVKKARMEDDPFRWPGYTGEAYPEMCDIRAMPPQPKDSELKPGQLPEKLIKQYFEEGYLIIKDFFTKEELQACRDDLEDEVDRLANKLYKAGKIKNLYEEYDLDHRLIKIDEEWPGAVILLHKIGRLPPSFRELWGNKRLLNLIEQLIGPDIAGMPNWNLRDKTPHNEATTVPWHQDAGYLSTDIYKVFMPTVWIPFVNTNKQNGCMEVVPKGHLSGKVAVHQCCAGDTWYIMLEEDEMKKRLGCSTKDAVVCEIPYGGFLLFNNFIPHRSLDNKSDHIRWSVDLRFKVPGENNGMFGLKPDVIMRTKENPNMEIDWETFDSLNRTELQIKSVKDIVDIKADQEFDATVQGPWMRKWEITHINTHVKKHQQQEKAKGK</sequence>
<comment type="cofactor">
    <cofactor evidence="1">
        <name>Fe cation</name>
        <dbReference type="ChEBI" id="CHEBI:24875"/>
    </cofactor>
</comment>
<dbReference type="Gene3D" id="2.60.120.620">
    <property type="entry name" value="q2cbj1_9rhob like domain"/>
    <property type="match status" value="1"/>
</dbReference>
<reference evidence="2" key="1">
    <citation type="submission" date="2022-08" db="UniProtKB">
        <authorList>
            <consortium name="EnsemblMetazoa"/>
        </authorList>
    </citation>
    <scope>IDENTIFICATION</scope>
    <source>
        <strain evidence="2">05x7-T-G4-1.051#20</strain>
    </source>
</reference>
<dbReference type="OrthoDB" id="445007at2759"/>
<organism evidence="2 3">
    <name type="scientific">Magallana gigas</name>
    <name type="common">Pacific oyster</name>
    <name type="synonym">Crassostrea gigas</name>
    <dbReference type="NCBI Taxonomy" id="29159"/>
    <lineage>
        <taxon>Eukaryota</taxon>
        <taxon>Metazoa</taxon>
        <taxon>Spiralia</taxon>
        <taxon>Lophotrochozoa</taxon>
        <taxon>Mollusca</taxon>
        <taxon>Bivalvia</taxon>
        <taxon>Autobranchia</taxon>
        <taxon>Pteriomorphia</taxon>
        <taxon>Ostreida</taxon>
        <taxon>Ostreoidea</taxon>
        <taxon>Ostreidae</taxon>
        <taxon>Magallana</taxon>
    </lineage>
</organism>
<dbReference type="EnsemblMetazoa" id="G10845.9">
    <property type="protein sequence ID" value="G10845.9:cds"/>
    <property type="gene ID" value="G10845"/>
</dbReference>
<protein>
    <recommendedName>
        <fullName evidence="4">Phytanoyl-CoA dioxygenase domain-containing protein 1-like protein</fullName>
    </recommendedName>
</protein>
<dbReference type="Proteomes" id="UP000005408">
    <property type="component" value="Unassembled WGS sequence"/>
</dbReference>
<dbReference type="AlphaFoldDB" id="A0A8W8HSH5"/>
<name>A0A8W8HSH5_MAGGI</name>
<keyword evidence="3" id="KW-1185">Reference proteome</keyword>
<evidence type="ECO:0000256" key="1">
    <source>
        <dbReference type="ARBA" id="ARBA00001962"/>
    </source>
</evidence>
<proteinExistence type="predicted"/>
<dbReference type="InterPro" id="IPR008775">
    <property type="entry name" value="Phytyl_CoA_dOase-like"/>
</dbReference>
<dbReference type="PANTHER" id="PTHR20883">
    <property type="entry name" value="PHYTANOYL-COA DIOXYGENASE DOMAIN CONTAINING 1"/>
    <property type="match status" value="1"/>
</dbReference>
<dbReference type="EnsemblMetazoa" id="G10845.17">
    <property type="protein sequence ID" value="G10845.17:cds"/>
    <property type="gene ID" value="G10845"/>
</dbReference>
<dbReference type="EnsemblMetazoa" id="G10845.6">
    <property type="protein sequence ID" value="G10845.6:cds"/>
    <property type="gene ID" value="G10845"/>
</dbReference>
<dbReference type="Pfam" id="PF05721">
    <property type="entry name" value="PhyH"/>
    <property type="match status" value="1"/>
</dbReference>